<sequence>MALLNESEQRQVGDAITRIERDTDAEVVTVLARQADDYTYIPLLWAGLTALIVPGALSVIASWLGWLDGISAWYLLLVQWLLFIVLAVVFRLPSVLTRLIPRQVRFWRASNLARRQFLDQNLHHTDAGTGMLIFVSEAERYVEILVDRGISERLDDDTWQSIVVSFTAKVKAGETLQGFLECIEGCGELLKVNVPATHERNELPNRLVVLD</sequence>
<keyword evidence="1" id="KW-0472">Membrane</keyword>
<dbReference type="STRING" id="404433.BTW07_07595"/>
<organism evidence="3 4">
    <name type="scientific">Salinicola socius</name>
    <dbReference type="NCBI Taxonomy" id="404433"/>
    <lineage>
        <taxon>Bacteria</taxon>
        <taxon>Pseudomonadati</taxon>
        <taxon>Pseudomonadota</taxon>
        <taxon>Gammaproteobacteria</taxon>
        <taxon>Oceanospirillales</taxon>
        <taxon>Halomonadaceae</taxon>
        <taxon>Salinicola</taxon>
    </lineage>
</organism>
<dbReference type="OrthoDB" id="5825388at2"/>
<comment type="caution">
    <text evidence="3">The sequence shown here is derived from an EMBL/GenBank/DDBJ whole genome shotgun (WGS) entry which is preliminary data.</text>
</comment>
<reference evidence="3 4" key="1">
    <citation type="submission" date="2016-12" db="EMBL/GenBank/DDBJ databases">
        <title>Draft genome sequences of strains Salinicola socius SMB35, Salinicola sp. MH3R3-1 and Chromohalobacter sp. SMB17 from the Verkhnekamsk potash mining region of Russia.</title>
        <authorList>
            <person name="Mavrodi D.V."/>
            <person name="Olsson B.E."/>
            <person name="Korsakova E.S."/>
            <person name="Pyankova A."/>
            <person name="Mavrodi O.V."/>
            <person name="Plotnikova E.G."/>
        </authorList>
    </citation>
    <scope>NUCLEOTIDE SEQUENCE [LARGE SCALE GENOMIC DNA]</scope>
    <source>
        <strain evidence="3 4">SMB35</strain>
    </source>
</reference>
<evidence type="ECO:0000259" key="2">
    <source>
        <dbReference type="Pfam" id="PF04536"/>
    </source>
</evidence>
<dbReference type="Gene3D" id="3.10.310.50">
    <property type="match status" value="1"/>
</dbReference>
<evidence type="ECO:0000313" key="4">
    <source>
        <dbReference type="Proteomes" id="UP000186878"/>
    </source>
</evidence>
<name>A0A1Q8STC1_9GAMM</name>
<dbReference type="InterPro" id="IPR007621">
    <property type="entry name" value="TPM_dom"/>
</dbReference>
<dbReference type="AlphaFoldDB" id="A0A1Q8STC1"/>
<dbReference type="Proteomes" id="UP000186878">
    <property type="component" value="Unassembled WGS sequence"/>
</dbReference>
<dbReference type="EMBL" id="MSDO01000009">
    <property type="protein sequence ID" value="OLO04664.1"/>
    <property type="molecule type" value="Genomic_DNA"/>
</dbReference>
<keyword evidence="1" id="KW-0812">Transmembrane</keyword>
<dbReference type="PANTHER" id="PTHR30373">
    <property type="entry name" value="UPF0603 PROTEIN YGCG"/>
    <property type="match status" value="1"/>
</dbReference>
<dbReference type="PANTHER" id="PTHR30373:SF2">
    <property type="entry name" value="UPF0603 PROTEIN YGCG"/>
    <property type="match status" value="1"/>
</dbReference>
<keyword evidence="1" id="KW-1133">Transmembrane helix</keyword>
<accession>A0A1Q8STC1</accession>
<dbReference type="RefSeq" id="WP_075569565.1">
    <property type="nucleotide sequence ID" value="NZ_MSDO01000009.1"/>
</dbReference>
<feature type="domain" description="TPM" evidence="2">
    <location>
        <begin position="113"/>
        <end position="187"/>
    </location>
</feature>
<dbReference type="Pfam" id="PF04536">
    <property type="entry name" value="TPM_phosphatase"/>
    <property type="match status" value="1"/>
</dbReference>
<feature type="transmembrane region" description="Helical" evidence="1">
    <location>
        <begin position="72"/>
        <end position="92"/>
    </location>
</feature>
<protein>
    <recommendedName>
        <fullName evidence="2">TPM domain-containing protein</fullName>
    </recommendedName>
</protein>
<evidence type="ECO:0000256" key="1">
    <source>
        <dbReference type="SAM" id="Phobius"/>
    </source>
</evidence>
<gene>
    <name evidence="3" type="ORF">BTW07_07595</name>
</gene>
<proteinExistence type="predicted"/>
<evidence type="ECO:0000313" key="3">
    <source>
        <dbReference type="EMBL" id="OLO04664.1"/>
    </source>
</evidence>
<keyword evidence="4" id="KW-1185">Reference proteome</keyword>
<feature type="transmembrane region" description="Helical" evidence="1">
    <location>
        <begin position="43"/>
        <end position="66"/>
    </location>
</feature>